<accession>A0AAD3P225</accession>
<dbReference type="InterPro" id="IPR000847">
    <property type="entry name" value="LysR_HTH_N"/>
</dbReference>
<dbReference type="InterPro" id="IPR050950">
    <property type="entry name" value="HTH-type_LysR_regulators"/>
</dbReference>
<protein>
    <submittedName>
        <fullName evidence="6">LysR family transcriptional regulator</fullName>
    </submittedName>
</protein>
<dbReference type="PANTHER" id="PTHR30419">
    <property type="entry name" value="HTH-TYPE TRANSCRIPTIONAL REGULATOR YBHD"/>
    <property type="match status" value="1"/>
</dbReference>
<dbReference type="GO" id="GO:0003677">
    <property type="term" value="F:DNA binding"/>
    <property type="evidence" value="ECO:0007669"/>
    <property type="project" value="UniProtKB-KW"/>
</dbReference>
<dbReference type="SUPFAM" id="SSF46785">
    <property type="entry name" value="Winged helix' DNA-binding domain"/>
    <property type="match status" value="1"/>
</dbReference>
<name>A0AAD3P225_9RHOB</name>
<dbReference type="AlphaFoldDB" id="A0AAD3P225"/>
<sequence length="314" mass="34824">MHYTLKHLHYIEAAERHQSITAAAEGLAVSPSSIAAAIDHIEAQLGQPIFARVPSRGIAATSFGRKIIDEIRLLLAAQSRFDGKITDLEQRIDGTARIACFTPLAPILLPTILCEVRERYPNLAIEVIEGNWEELARAVDTGDADFAFCYGMANDMTYRFLPLFVAHPHAALPAVHPLASGRFVTLEQLAPEPLVVLDLDMSRRYLMELFSARGLKPNVVYSARSTDMMRALIAAGMCYGIFNIRPMSKQTYARGDLVRLPLAGEHDAPRAGVLTRRDVQLSPVCEAIIATCEMQAMRGEFDRAFVRPYLPQDF</sequence>
<evidence type="ECO:0000313" key="7">
    <source>
        <dbReference type="Proteomes" id="UP001143349"/>
    </source>
</evidence>
<dbReference type="Pfam" id="PF03466">
    <property type="entry name" value="LysR_substrate"/>
    <property type="match status" value="1"/>
</dbReference>
<dbReference type="Gene3D" id="1.10.10.10">
    <property type="entry name" value="Winged helix-like DNA-binding domain superfamily/Winged helix DNA-binding domain"/>
    <property type="match status" value="1"/>
</dbReference>
<proteinExistence type="inferred from homology"/>
<evidence type="ECO:0000256" key="3">
    <source>
        <dbReference type="ARBA" id="ARBA00023125"/>
    </source>
</evidence>
<evidence type="ECO:0000313" key="6">
    <source>
        <dbReference type="EMBL" id="GLK65704.1"/>
    </source>
</evidence>
<keyword evidence="3" id="KW-0238">DNA-binding</keyword>
<dbReference type="InterPro" id="IPR005119">
    <property type="entry name" value="LysR_subst-bd"/>
</dbReference>
<gene>
    <name evidence="6" type="ORF">GCM10017635_31810</name>
</gene>
<dbReference type="PROSITE" id="PS50931">
    <property type="entry name" value="HTH_LYSR"/>
    <property type="match status" value="1"/>
</dbReference>
<dbReference type="SUPFAM" id="SSF53850">
    <property type="entry name" value="Periplasmic binding protein-like II"/>
    <property type="match status" value="1"/>
</dbReference>
<comment type="similarity">
    <text evidence="1">Belongs to the LysR transcriptional regulatory family.</text>
</comment>
<evidence type="ECO:0000259" key="5">
    <source>
        <dbReference type="PROSITE" id="PS50931"/>
    </source>
</evidence>
<keyword evidence="4" id="KW-0804">Transcription</keyword>
<keyword evidence="7" id="KW-1185">Reference proteome</keyword>
<dbReference type="InterPro" id="IPR036388">
    <property type="entry name" value="WH-like_DNA-bd_sf"/>
</dbReference>
<dbReference type="Pfam" id="PF00126">
    <property type="entry name" value="HTH_1"/>
    <property type="match status" value="1"/>
</dbReference>
<dbReference type="InterPro" id="IPR036390">
    <property type="entry name" value="WH_DNA-bd_sf"/>
</dbReference>
<dbReference type="Gene3D" id="3.40.190.10">
    <property type="entry name" value="Periplasmic binding protein-like II"/>
    <property type="match status" value="2"/>
</dbReference>
<reference evidence="6" key="2">
    <citation type="submission" date="2023-01" db="EMBL/GenBank/DDBJ databases">
        <authorList>
            <person name="Sun Q."/>
            <person name="Evtushenko L."/>
        </authorList>
    </citation>
    <scope>NUCLEOTIDE SEQUENCE</scope>
    <source>
        <strain evidence="6">VKM B-2222</strain>
    </source>
</reference>
<evidence type="ECO:0000256" key="1">
    <source>
        <dbReference type="ARBA" id="ARBA00009437"/>
    </source>
</evidence>
<dbReference type="GO" id="GO:0003700">
    <property type="term" value="F:DNA-binding transcription factor activity"/>
    <property type="evidence" value="ECO:0007669"/>
    <property type="project" value="InterPro"/>
</dbReference>
<dbReference type="EMBL" id="BSFH01000094">
    <property type="protein sequence ID" value="GLK65704.1"/>
    <property type="molecule type" value="Genomic_DNA"/>
</dbReference>
<feature type="domain" description="HTH lysR-type" evidence="5">
    <location>
        <begin position="1"/>
        <end position="61"/>
    </location>
</feature>
<keyword evidence="2" id="KW-0805">Transcription regulation</keyword>
<dbReference type="RefSeq" id="WP_029371644.1">
    <property type="nucleotide sequence ID" value="NZ_BSFH01000094.1"/>
</dbReference>
<organism evidence="6 7">
    <name type="scientific">Paracoccus kondratievae</name>
    <dbReference type="NCBI Taxonomy" id="135740"/>
    <lineage>
        <taxon>Bacteria</taxon>
        <taxon>Pseudomonadati</taxon>
        <taxon>Pseudomonadota</taxon>
        <taxon>Alphaproteobacteria</taxon>
        <taxon>Rhodobacterales</taxon>
        <taxon>Paracoccaceae</taxon>
        <taxon>Paracoccus</taxon>
    </lineage>
</organism>
<dbReference type="CDD" id="cd08412">
    <property type="entry name" value="PBP2_PAO1_like"/>
    <property type="match status" value="1"/>
</dbReference>
<reference evidence="6" key="1">
    <citation type="journal article" date="2014" name="Int. J. Syst. Evol. Microbiol.">
        <title>Complete genome sequence of Corynebacterium casei LMG S-19264T (=DSM 44701T), isolated from a smear-ripened cheese.</title>
        <authorList>
            <consortium name="US DOE Joint Genome Institute (JGI-PGF)"/>
            <person name="Walter F."/>
            <person name="Albersmeier A."/>
            <person name="Kalinowski J."/>
            <person name="Ruckert C."/>
        </authorList>
    </citation>
    <scope>NUCLEOTIDE SEQUENCE</scope>
    <source>
        <strain evidence="6">VKM B-2222</strain>
    </source>
</reference>
<evidence type="ECO:0000256" key="4">
    <source>
        <dbReference type="ARBA" id="ARBA00023163"/>
    </source>
</evidence>
<dbReference type="GO" id="GO:0005829">
    <property type="term" value="C:cytosol"/>
    <property type="evidence" value="ECO:0007669"/>
    <property type="project" value="TreeGrafter"/>
</dbReference>
<dbReference type="Proteomes" id="UP001143349">
    <property type="component" value="Unassembled WGS sequence"/>
</dbReference>
<evidence type="ECO:0000256" key="2">
    <source>
        <dbReference type="ARBA" id="ARBA00023015"/>
    </source>
</evidence>
<comment type="caution">
    <text evidence="6">The sequence shown here is derived from an EMBL/GenBank/DDBJ whole genome shotgun (WGS) entry which is preliminary data.</text>
</comment>